<dbReference type="Gene3D" id="3.40.390.10">
    <property type="entry name" value="Collagenase (Catalytic Domain)"/>
    <property type="match status" value="1"/>
</dbReference>
<dbReference type="OrthoDB" id="5904383at2"/>
<keyword evidence="6" id="KW-1185">Reference proteome</keyword>
<dbReference type="Gene3D" id="2.60.40.3440">
    <property type="match status" value="1"/>
</dbReference>
<feature type="compositionally biased region" description="Low complexity" evidence="1">
    <location>
        <begin position="48"/>
        <end position="57"/>
    </location>
</feature>
<feature type="region of interest" description="Disordered" evidence="1">
    <location>
        <begin position="48"/>
        <end position="81"/>
    </location>
</feature>
<dbReference type="AlphaFoldDB" id="A8H3F9"/>
<dbReference type="InterPro" id="IPR024079">
    <property type="entry name" value="MetalloPept_cat_dom_sf"/>
</dbReference>
<dbReference type="InterPro" id="IPR013783">
    <property type="entry name" value="Ig-like_fold"/>
</dbReference>
<protein>
    <submittedName>
        <fullName evidence="5">Peptidase M11 gametolysin</fullName>
    </submittedName>
</protein>
<name>A8H3F9_SHEPA</name>
<sequence>MNNENVTLASHSAASLLKLSATTLLAFSAFTFSTFSIAAPVSDASFSSSLRNNSSASHAHGYAQGHANGRKANPHKQQAEEQTLALASRMAEFRQASKSNKQQLKQELMSQARARQSLLAELVKTDPEAAVRAVLPESARAGMPKDVLAMLTQKRELTGELELSYVDYEDASQSKLRHSLMTDNGSVELHLPEGVKFEQLKTGSRIKAKGWMFKGASAEKTRSSALVLNDESDSLALLASTNTMSVSASSLPNTIGEQRTLVVLINFQNNTNQPWTVEEAKELVFGTVNDFYQEASYGQTWLSGDVLGYLTLPIDATCRTNDIDNYGRQAVIDSGIDVSDYDRWVYIYPENTDCGWTGQGTIGGSPSRAFINGSMTLRTVGHELGHNFGLHHAKDYDCSEGVLTGRCMSFEYGDTMDIMGKSEVTGHFNAFSKQQLGWITSSAGEVITAENDGSYQLEPYETLPAGKAKGIKVRRGTDSDTGLPLWYYLEYRQAIGFDDFLAGKNGITDGVVLHLATENDMQSNLLIDMTPNSGIYDFDDAALLAGTSYTDPDAGVTITTEWADASGASINVSYSGLSCVKANPSLSLLPNESAWVEAGETVSYQATVTNNDSEGCATSGYELTALVPSGWAATQDNLSLAPGASSTVSLNVTSADTATDGFYDIAITAVDTSDSEYAQTGIVSYVVDSPAEACVMASPRFVLSVDNSGELAAGEVATYSGTLTSQDSSSCSSSNFDVTANVPAGWSADTLGVSLAPGQSQVISLNVESSIDAQDGTYDFDLNAQNRADSRYMGHDIASYRVKSPLPTCTLAAPSIVISNPQGAEVIAGTQVSYSATVTSQDSEACSEAVFDVFADVPSGWSASRAQVTLAPGASTKVNISVTSDTEAEAGSFNIGINAQNASETAYLGKTSVSYTVKSAPNTAPVAVNDSVTMSSKTSVVIDVLANDRDAENDELTIVSVSQGAKGSVQINGNGQVVYSPAKSFKSSDSFSYTISDGDKTATATVSLSLSGSGGGGNGNGHGNGKK</sequence>
<evidence type="ECO:0000256" key="1">
    <source>
        <dbReference type="SAM" id="MobiDB-lite"/>
    </source>
</evidence>
<keyword evidence="2" id="KW-0732">Signal</keyword>
<evidence type="ECO:0000259" key="3">
    <source>
        <dbReference type="Pfam" id="PF05548"/>
    </source>
</evidence>
<dbReference type="STRING" id="398579.Spea_1773"/>
<evidence type="ECO:0000259" key="4">
    <source>
        <dbReference type="Pfam" id="PF10633"/>
    </source>
</evidence>
<dbReference type="eggNOG" id="COG1361">
    <property type="taxonomic scope" value="Bacteria"/>
</dbReference>
<evidence type="ECO:0000313" key="6">
    <source>
        <dbReference type="Proteomes" id="UP000002608"/>
    </source>
</evidence>
<dbReference type="Gene3D" id="2.60.40.10">
    <property type="entry name" value="Immunoglobulins"/>
    <property type="match status" value="2"/>
</dbReference>
<dbReference type="GO" id="GO:0008237">
    <property type="term" value="F:metallopeptidase activity"/>
    <property type="evidence" value="ECO:0007669"/>
    <property type="project" value="InterPro"/>
</dbReference>
<evidence type="ECO:0000313" key="5">
    <source>
        <dbReference type="EMBL" id="ABV87096.1"/>
    </source>
</evidence>
<reference evidence="5 6" key="1">
    <citation type="submission" date="2007-10" db="EMBL/GenBank/DDBJ databases">
        <title>Complete sequence of Shewanella pealeana ATCC 700345.</title>
        <authorList>
            <consortium name="US DOE Joint Genome Institute"/>
            <person name="Copeland A."/>
            <person name="Lucas S."/>
            <person name="Lapidus A."/>
            <person name="Barry K."/>
            <person name="Glavina del Rio T."/>
            <person name="Dalin E."/>
            <person name="Tice H."/>
            <person name="Pitluck S."/>
            <person name="Chertkov O."/>
            <person name="Brettin T."/>
            <person name="Bruce D."/>
            <person name="Detter J.C."/>
            <person name="Han C."/>
            <person name="Schmutz J."/>
            <person name="Larimer F."/>
            <person name="Land M."/>
            <person name="Hauser L."/>
            <person name="Kyrpides N."/>
            <person name="Kim E."/>
            <person name="Zhao J.-S.Z."/>
            <person name="Manno D."/>
            <person name="Hawari J."/>
            <person name="Richardson P."/>
        </authorList>
    </citation>
    <scope>NUCLEOTIDE SEQUENCE [LARGE SCALE GENOMIC DNA]</scope>
    <source>
        <strain evidence="6">ATCC 700345 / ANG-SQ1</strain>
    </source>
</reference>
<proteinExistence type="predicted"/>
<dbReference type="SUPFAM" id="SSF55486">
    <property type="entry name" value="Metalloproteases ('zincins'), catalytic domain"/>
    <property type="match status" value="1"/>
</dbReference>
<organism evidence="5 6">
    <name type="scientific">Shewanella pealeana (strain ATCC 700345 / ANG-SQ1)</name>
    <dbReference type="NCBI Taxonomy" id="398579"/>
    <lineage>
        <taxon>Bacteria</taxon>
        <taxon>Pseudomonadati</taxon>
        <taxon>Pseudomonadota</taxon>
        <taxon>Gammaproteobacteria</taxon>
        <taxon>Alteromonadales</taxon>
        <taxon>Shewanellaceae</taxon>
        <taxon>Shewanella</taxon>
    </lineage>
</organism>
<dbReference type="KEGG" id="spl:Spea_1773"/>
<dbReference type="Pfam" id="PF10633">
    <property type="entry name" value="NPCBM_assoc"/>
    <property type="match status" value="1"/>
</dbReference>
<feature type="domain" description="Peptidase M11 gametolysin" evidence="3">
    <location>
        <begin position="286"/>
        <end position="450"/>
    </location>
</feature>
<accession>A8H3F9</accession>
<dbReference type="Pfam" id="PF05548">
    <property type="entry name" value="Peptidase_M11"/>
    <property type="match status" value="1"/>
</dbReference>
<dbReference type="Pfam" id="PF17963">
    <property type="entry name" value="Big_9"/>
    <property type="match status" value="1"/>
</dbReference>
<feature type="chain" id="PRO_5002722310" evidence="2">
    <location>
        <begin position="39"/>
        <end position="1027"/>
    </location>
</feature>
<dbReference type="InterPro" id="IPR018905">
    <property type="entry name" value="A-galactase_NEW3"/>
</dbReference>
<dbReference type="Proteomes" id="UP000002608">
    <property type="component" value="Chromosome"/>
</dbReference>
<dbReference type="EMBL" id="CP000851">
    <property type="protein sequence ID" value="ABV87096.1"/>
    <property type="molecule type" value="Genomic_DNA"/>
</dbReference>
<evidence type="ECO:0000256" key="2">
    <source>
        <dbReference type="SAM" id="SignalP"/>
    </source>
</evidence>
<feature type="signal peptide" evidence="2">
    <location>
        <begin position="1"/>
        <end position="38"/>
    </location>
</feature>
<feature type="domain" description="Alpha-galactosidase NEW3" evidence="4">
    <location>
        <begin position="827"/>
        <end position="900"/>
    </location>
</feature>
<dbReference type="InterPro" id="IPR008752">
    <property type="entry name" value="Peptidase_M11"/>
</dbReference>
<dbReference type="RefSeq" id="WP_012155016.1">
    <property type="nucleotide sequence ID" value="NC_009901.1"/>
</dbReference>
<gene>
    <name evidence="5" type="ordered locus">Spea_1773</name>
</gene>
<dbReference type="HOGENOM" id="CLU_011423_0_0_6"/>